<evidence type="ECO:0000259" key="11">
    <source>
        <dbReference type="PROSITE" id="PS50021"/>
    </source>
</evidence>
<dbReference type="Pfam" id="PF13499">
    <property type="entry name" value="EF-hand_7"/>
    <property type="match status" value="1"/>
</dbReference>
<dbReference type="InterPro" id="IPR011992">
    <property type="entry name" value="EF-hand-dom_pair"/>
</dbReference>
<reference evidence="13" key="2">
    <citation type="submission" date="2025-08" db="UniProtKB">
        <authorList>
            <consortium name="Ensembl"/>
        </authorList>
    </citation>
    <scope>IDENTIFICATION</scope>
</reference>
<dbReference type="SUPFAM" id="SSF47576">
    <property type="entry name" value="Calponin-homology domain, CH-domain"/>
    <property type="match status" value="1"/>
</dbReference>
<dbReference type="PROSITE" id="PS00019">
    <property type="entry name" value="ACTININ_1"/>
    <property type="match status" value="1"/>
</dbReference>
<keyword evidence="5" id="KW-0677">Repeat</keyword>
<dbReference type="SMART" id="SM00033">
    <property type="entry name" value="CH"/>
    <property type="match status" value="4"/>
</dbReference>
<dbReference type="SUPFAM" id="SSF47473">
    <property type="entry name" value="EF-hand"/>
    <property type="match status" value="1"/>
</dbReference>
<accession>A0A8I4A3S9</accession>
<dbReference type="FunFam" id="1.10.418.10:FF:000010">
    <property type="entry name" value="Plastin-3 isoform 1"/>
    <property type="match status" value="1"/>
</dbReference>
<organism evidence="13 14">
    <name type="scientific">Callithrix jacchus</name>
    <name type="common">White-tufted-ear marmoset</name>
    <name type="synonym">Simia Jacchus</name>
    <dbReference type="NCBI Taxonomy" id="9483"/>
    <lineage>
        <taxon>Eukaryota</taxon>
        <taxon>Metazoa</taxon>
        <taxon>Chordata</taxon>
        <taxon>Craniata</taxon>
        <taxon>Vertebrata</taxon>
        <taxon>Euteleostomi</taxon>
        <taxon>Mammalia</taxon>
        <taxon>Eutheria</taxon>
        <taxon>Euarchontoglires</taxon>
        <taxon>Primates</taxon>
        <taxon>Haplorrhini</taxon>
        <taxon>Platyrrhini</taxon>
        <taxon>Cebidae</taxon>
        <taxon>Callitrichinae</taxon>
        <taxon>Callithrix</taxon>
        <taxon>Callithrix</taxon>
    </lineage>
</organism>
<evidence type="ECO:0000313" key="14">
    <source>
        <dbReference type="Proteomes" id="UP000008225"/>
    </source>
</evidence>
<reference evidence="13" key="3">
    <citation type="submission" date="2025-09" db="UniProtKB">
        <authorList>
            <consortium name="Ensembl"/>
        </authorList>
    </citation>
    <scope>IDENTIFICATION</scope>
</reference>
<evidence type="ECO:0000256" key="2">
    <source>
        <dbReference type="ARBA" id="ARBA00022490"/>
    </source>
</evidence>
<dbReference type="CDD" id="cd00051">
    <property type="entry name" value="EFh"/>
    <property type="match status" value="1"/>
</dbReference>
<dbReference type="GO" id="GO:0051015">
    <property type="term" value="F:actin filament binding"/>
    <property type="evidence" value="ECO:0007669"/>
    <property type="project" value="InterPro"/>
</dbReference>
<evidence type="ECO:0000256" key="6">
    <source>
        <dbReference type="ARBA" id="ARBA00022837"/>
    </source>
</evidence>
<feature type="domain" description="EF-hand" evidence="12">
    <location>
        <begin position="12"/>
        <end position="47"/>
    </location>
</feature>
<evidence type="ECO:0000256" key="4">
    <source>
        <dbReference type="ARBA" id="ARBA00022723"/>
    </source>
</evidence>
<gene>
    <name evidence="13" type="primary">PLS3</name>
</gene>
<dbReference type="Gene3D" id="1.10.418.10">
    <property type="entry name" value="Calponin-like domain"/>
    <property type="match status" value="4"/>
</dbReference>
<dbReference type="InterPro" id="IPR001715">
    <property type="entry name" value="CH_dom"/>
</dbReference>
<evidence type="ECO:0000256" key="7">
    <source>
        <dbReference type="ARBA" id="ARBA00023203"/>
    </source>
</evidence>
<keyword evidence="4" id="KW-0479">Metal-binding</keyword>
<keyword evidence="6" id="KW-0106">Calcium</keyword>
<comment type="subcellular location">
    <subcellularLocation>
        <location evidence="1">Cytoplasm</location>
    </subcellularLocation>
</comment>
<evidence type="ECO:0000256" key="5">
    <source>
        <dbReference type="ARBA" id="ARBA00022737"/>
    </source>
</evidence>
<dbReference type="GO" id="GO:0005509">
    <property type="term" value="F:calcium ion binding"/>
    <property type="evidence" value="ECO:0007669"/>
    <property type="project" value="InterPro"/>
</dbReference>
<name>A0A8I4A3S9_CALJA</name>
<dbReference type="FunFam" id="1.10.418.10:FF:000025">
    <property type="entry name" value="Plastin-3 isoform 1"/>
    <property type="match status" value="1"/>
</dbReference>
<sequence>MDEMATTQISKDELDELKEAFAKVDLNSNGFICDYELHELFKEANMPLPGYKVREIIQKLMLDGDRNKDGKISFDEFVYLWPKPFVLNSVFNKEEKYAFVNWINKALENDPDCRHVIPMNPNTDDLFKAVGDGIVLCKMINLSVPDTIDERAINKKKLTPFIIQENLNLALNSASAIGCHVVNIGAEDLRAGKPHLVLGLLWQIIKIGLFADIELSRNEALAALLRDGETLEELMKLSPEELLLRWANFHLENSGWQKINNFSADIKLIDFSNSVKDSKAYFHLLNQIAPKGQKEGEPRIDINMSGFNETDDLKRAESMLQQADKLGCRQFVTPADVVSGNPKLNLAFVANLFNKYPALTKPENQDIDWTLLEGETREERTFRNWMNSLGVNPHVNHLYADLQDALVILQLYERIKVPVDWSKVNKPPYPKLGANMKKLENCNYAVELGKHPAKFSLVGIGGQDLNDGNQTLTLALVWQLMRRYTLNVLEDLGDGQKANDDIIVNWVNRTLSEAGKSTSIQSFKDKTISSSLAVVDLIDAIQPGCINYDLVKSGNLTEDDKHNNAKYAVSMARRIGARVYALPEDLVEVKPKMVMTVFACLMGRGMKRV</sequence>
<dbReference type="PANTHER" id="PTHR19961">
    <property type="entry name" value="FIMBRIN/PLASTIN"/>
    <property type="match status" value="1"/>
</dbReference>
<keyword evidence="14" id="KW-1185">Reference proteome</keyword>
<dbReference type="InterPro" id="IPR001589">
    <property type="entry name" value="Actinin_actin-bd_CS"/>
</dbReference>
<dbReference type="Gene3D" id="1.10.238.10">
    <property type="entry name" value="EF-hand"/>
    <property type="match status" value="1"/>
</dbReference>
<keyword evidence="3" id="KW-0597">Phosphoprotein</keyword>
<evidence type="ECO:0000256" key="10">
    <source>
        <dbReference type="ARBA" id="ARBA00044724"/>
    </source>
</evidence>
<feature type="domain" description="Calponin-homology (CH)" evidence="11">
    <location>
        <begin position="93"/>
        <end position="209"/>
    </location>
</feature>
<evidence type="ECO:0000256" key="8">
    <source>
        <dbReference type="ARBA" id="ARBA00039437"/>
    </source>
</evidence>
<dbReference type="PROSITE" id="PS00020">
    <property type="entry name" value="ACTININ_2"/>
    <property type="match status" value="2"/>
</dbReference>
<dbReference type="GO" id="GO:0005737">
    <property type="term" value="C:cytoplasm"/>
    <property type="evidence" value="ECO:0007669"/>
    <property type="project" value="UniProtKB-SubCell"/>
</dbReference>
<dbReference type="PROSITE" id="PS50222">
    <property type="entry name" value="EF_HAND_2"/>
    <property type="match status" value="2"/>
</dbReference>
<dbReference type="FunFam" id="1.10.418.10:FF:000014">
    <property type="entry name" value="Plastin-3 isoform 1"/>
    <property type="match status" value="1"/>
</dbReference>
<feature type="domain" description="Calponin-homology (CH)" evidence="11">
    <location>
        <begin position="237"/>
        <end position="357"/>
    </location>
</feature>
<dbReference type="InterPro" id="IPR018247">
    <property type="entry name" value="EF_Hand_1_Ca_BS"/>
</dbReference>
<dbReference type="FunFam" id="1.10.238.10:FF:000059">
    <property type="entry name" value="Plastin 1"/>
    <property type="match status" value="1"/>
</dbReference>
<evidence type="ECO:0000256" key="9">
    <source>
        <dbReference type="ARBA" id="ARBA00041485"/>
    </source>
</evidence>
<feature type="domain" description="Calponin-homology (CH)" evidence="11">
    <location>
        <begin position="376"/>
        <end position="485"/>
    </location>
</feature>
<dbReference type="InterPro" id="IPR036872">
    <property type="entry name" value="CH_dom_sf"/>
</dbReference>
<feature type="domain" description="EF-hand" evidence="12">
    <location>
        <begin position="52"/>
        <end position="87"/>
    </location>
</feature>
<comment type="function">
    <text evidence="10">Actin-bundling protein.</text>
</comment>
<reference evidence="13 14" key="1">
    <citation type="submission" date="2009-03" db="EMBL/GenBank/DDBJ databases">
        <authorList>
            <person name="Warren W."/>
            <person name="Ye L."/>
            <person name="Minx P."/>
            <person name="Worley K."/>
            <person name="Gibbs R."/>
            <person name="Wilson R.K."/>
        </authorList>
    </citation>
    <scope>NUCLEOTIDE SEQUENCE [LARGE SCALE GENOMIC DNA]</scope>
</reference>
<dbReference type="Proteomes" id="UP000008225">
    <property type="component" value="Chromosome X"/>
</dbReference>
<dbReference type="Pfam" id="PF00307">
    <property type="entry name" value="CH"/>
    <property type="match status" value="4"/>
</dbReference>
<protein>
    <recommendedName>
        <fullName evidence="8">Plastin-3</fullName>
    </recommendedName>
    <alternativeName>
        <fullName evidence="9">T-plastin</fullName>
    </alternativeName>
</protein>
<dbReference type="PROSITE" id="PS00018">
    <property type="entry name" value="EF_HAND_1"/>
    <property type="match status" value="2"/>
</dbReference>
<proteinExistence type="predicted"/>
<dbReference type="GO" id="GO:0051017">
    <property type="term" value="P:actin filament bundle assembly"/>
    <property type="evidence" value="ECO:0007669"/>
    <property type="project" value="InterPro"/>
</dbReference>
<dbReference type="GeneTree" id="ENSGT00950000183097"/>
<dbReference type="Ensembl" id="ENSCJAT00000125857.1">
    <property type="protein sequence ID" value="ENSCJAP00000091651.1"/>
    <property type="gene ID" value="ENSCJAG00000001982.5"/>
</dbReference>
<evidence type="ECO:0000259" key="12">
    <source>
        <dbReference type="PROSITE" id="PS50222"/>
    </source>
</evidence>
<dbReference type="CDD" id="cd21292">
    <property type="entry name" value="CH_PLS_rpt1"/>
    <property type="match status" value="1"/>
</dbReference>
<dbReference type="CDD" id="cd21334">
    <property type="entry name" value="CH_PLS3_rpt4"/>
    <property type="match status" value="1"/>
</dbReference>
<dbReference type="GO" id="GO:0032432">
    <property type="term" value="C:actin filament bundle"/>
    <property type="evidence" value="ECO:0007669"/>
    <property type="project" value="TreeGrafter"/>
</dbReference>
<feature type="domain" description="Calponin-homology (CH)" evidence="11">
    <location>
        <begin position="497"/>
        <end position="606"/>
    </location>
</feature>
<dbReference type="GO" id="GO:0051639">
    <property type="term" value="P:actin filament network formation"/>
    <property type="evidence" value="ECO:0007669"/>
    <property type="project" value="TreeGrafter"/>
</dbReference>
<dbReference type="SMART" id="SM00054">
    <property type="entry name" value="EFh"/>
    <property type="match status" value="2"/>
</dbReference>
<evidence type="ECO:0000256" key="3">
    <source>
        <dbReference type="ARBA" id="ARBA00022553"/>
    </source>
</evidence>
<dbReference type="InterPro" id="IPR002048">
    <property type="entry name" value="EF_hand_dom"/>
</dbReference>
<evidence type="ECO:0000313" key="13">
    <source>
        <dbReference type="Ensembl" id="ENSCJAP00000091651.1"/>
    </source>
</evidence>
<keyword evidence="2" id="KW-0963">Cytoplasm</keyword>
<keyword evidence="7" id="KW-0009">Actin-binding</keyword>
<dbReference type="GO" id="GO:0005884">
    <property type="term" value="C:actin filament"/>
    <property type="evidence" value="ECO:0007669"/>
    <property type="project" value="TreeGrafter"/>
</dbReference>
<dbReference type="AlphaFoldDB" id="A0A8I4A3S9"/>
<dbReference type="PANTHER" id="PTHR19961:SF32">
    <property type="entry name" value="PLASTIN-3"/>
    <property type="match status" value="1"/>
</dbReference>
<dbReference type="PROSITE" id="PS50021">
    <property type="entry name" value="CH"/>
    <property type="match status" value="4"/>
</dbReference>
<dbReference type="InterPro" id="IPR039959">
    <property type="entry name" value="Fimbrin/Plastin"/>
</dbReference>
<dbReference type="FunFam" id="1.10.418.10:FF:000012">
    <property type="entry name" value="Plastin-3 isoform 1"/>
    <property type="match status" value="1"/>
</dbReference>
<dbReference type="CDD" id="cd21331">
    <property type="entry name" value="CH_PLS3_rpt3"/>
    <property type="match status" value="1"/>
</dbReference>
<evidence type="ECO:0000256" key="1">
    <source>
        <dbReference type="ARBA" id="ARBA00004496"/>
    </source>
</evidence>